<comment type="catalytic activity">
    <reaction evidence="1">
        <text>ATP + protein L-histidine = ADP + protein N-phospho-L-histidine.</text>
        <dbReference type="EC" id="2.7.13.3"/>
    </reaction>
</comment>
<keyword evidence="11" id="KW-0902">Two-component regulatory system</keyword>
<keyword evidence="7" id="KW-0547">Nucleotide-binding</keyword>
<evidence type="ECO:0000313" key="15">
    <source>
        <dbReference type="EMBL" id="CRL41932.1"/>
    </source>
</evidence>
<evidence type="ECO:0000256" key="7">
    <source>
        <dbReference type="ARBA" id="ARBA00022741"/>
    </source>
</evidence>
<evidence type="ECO:0000256" key="10">
    <source>
        <dbReference type="ARBA" id="ARBA00022989"/>
    </source>
</evidence>
<keyword evidence="16" id="KW-1185">Reference proteome</keyword>
<keyword evidence="4" id="KW-0597">Phosphoprotein</keyword>
<evidence type="ECO:0000259" key="14">
    <source>
        <dbReference type="PROSITE" id="PS50109"/>
    </source>
</evidence>
<dbReference type="InterPro" id="IPR003661">
    <property type="entry name" value="HisK_dim/P_dom"/>
</dbReference>
<organism evidence="15 16">
    <name type="scientific">Roseburia faecis</name>
    <dbReference type="NCBI Taxonomy" id="301302"/>
    <lineage>
        <taxon>Bacteria</taxon>
        <taxon>Bacillati</taxon>
        <taxon>Bacillota</taxon>
        <taxon>Clostridia</taxon>
        <taxon>Lachnospirales</taxon>
        <taxon>Lachnospiraceae</taxon>
        <taxon>Roseburia</taxon>
    </lineage>
</organism>
<dbReference type="InterPro" id="IPR036097">
    <property type="entry name" value="HisK_dim/P_sf"/>
</dbReference>
<keyword evidence="8" id="KW-0418">Kinase</keyword>
<dbReference type="Pfam" id="PF02518">
    <property type="entry name" value="HATPase_c"/>
    <property type="match status" value="1"/>
</dbReference>
<dbReference type="EC" id="2.7.13.3" evidence="3"/>
<dbReference type="Pfam" id="PF00512">
    <property type="entry name" value="HisKA"/>
    <property type="match status" value="1"/>
</dbReference>
<dbReference type="GO" id="GO:0005886">
    <property type="term" value="C:plasma membrane"/>
    <property type="evidence" value="ECO:0007669"/>
    <property type="project" value="TreeGrafter"/>
</dbReference>
<dbReference type="InterPro" id="IPR005467">
    <property type="entry name" value="His_kinase_dom"/>
</dbReference>
<dbReference type="GO" id="GO:0000155">
    <property type="term" value="F:phosphorelay sensor kinase activity"/>
    <property type="evidence" value="ECO:0007669"/>
    <property type="project" value="InterPro"/>
</dbReference>
<protein>
    <recommendedName>
        <fullName evidence="3">histidine kinase</fullName>
        <ecNumber evidence="3">2.7.13.3</ecNumber>
    </recommendedName>
</protein>
<dbReference type="InterPro" id="IPR036890">
    <property type="entry name" value="HATPase_C_sf"/>
</dbReference>
<dbReference type="Gene3D" id="1.10.287.130">
    <property type="match status" value="1"/>
</dbReference>
<evidence type="ECO:0000256" key="12">
    <source>
        <dbReference type="ARBA" id="ARBA00023136"/>
    </source>
</evidence>
<accession>A0A0M6WW05</accession>
<reference evidence="16" key="1">
    <citation type="submission" date="2015-05" db="EMBL/GenBank/DDBJ databases">
        <authorList>
            <consortium name="Pathogen Informatics"/>
        </authorList>
    </citation>
    <scope>NUCLEOTIDE SEQUENCE [LARGE SCALE GENOMIC DNA]</scope>
    <source>
        <strain evidence="16">M72</strain>
    </source>
</reference>
<keyword evidence="9" id="KW-0067">ATP-binding</keyword>
<dbReference type="OrthoDB" id="9806130at2"/>
<keyword evidence="12 13" id="KW-0472">Membrane</keyword>
<evidence type="ECO:0000256" key="5">
    <source>
        <dbReference type="ARBA" id="ARBA00022679"/>
    </source>
</evidence>
<sequence length="353" mass="39562">MKKTLYIIRDIAITVGIQLVCFMVCLWIQNSTVENALIPAVSIFGVFLTSVITPGYLYGVAAAILSVLEVNFAFTFPFFHFNFSIPENMASAVIIILMALITCGFTTKIKYNKILEAEREKEKIRADIFRAVSHDLRTPLTTIYGSSSALLDPDNDFTKEQRTKMLQDIQQDAQWLFRMVENLLSITKLDSGKVKIIKTPTVLDELIDSVILKFHKRYPDQEVEIDIPDEFVVIPMDAILIQQVLINILENAVQHAKGMVHLGLKVFLVADKAVFEVQDDGCGIPEEKLKSVFYGSHEVYEVSSDCKRSNAGIGLAVCATIIKAHGGKIKAENKKNGGALFRFYLDMEEKEQA</sequence>
<evidence type="ECO:0000256" key="2">
    <source>
        <dbReference type="ARBA" id="ARBA00004141"/>
    </source>
</evidence>
<dbReference type="SMART" id="SM00387">
    <property type="entry name" value="HATPase_c"/>
    <property type="match status" value="1"/>
</dbReference>
<dbReference type="Proteomes" id="UP000049979">
    <property type="component" value="Unassembled WGS sequence"/>
</dbReference>
<dbReference type="Gene3D" id="3.30.565.10">
    <property type="entry name" value="Histidine kinase-like ATPase, C-terminal domain"/>
    <property type="match status" value="1"/>
</dbReference>
<evidence type="ECO:0000256" key="3">
    <source>
        <dbReference type="ARBA" id="ARBA00012438"/>
    </source>
</evidence>
<dbReference type="InterPro" id="IPR025201">
    <property type="entry name" value="KdpD_TM"/>
</dbReference>
<dbReference type="CDD" id="cd00082">
    <property type="entry name" value="HisKA"/>
    <property type="match status" value="1"/>
</dbReference>
<proteinExistence type="predicted"/>
<dbReference type="RefSeq" id="WP_055068581.1">
    <property type="nucleotide sequence ID" value="NZ_CP173697.1"/>
</dbReference>
<dbReference type="Pfam" id="PF13493">
    <property type="entry name" value="DUF4118"/>
    <property type="match status" value="1"/>
</dbReference>
<dbReference type="InterPro" id="IPR038318">
    <property type="entry name" value="KdpD_sf"/>
</dbReference>
<gene>
    <name evidence="15" type="ORF">M72_13871</name>
</gene>
<dbReference type="PRINTS" id="PR00344">
    <property type="entry name" value="BCTRLSENSOR"/>
</dbReference>
<name>A0A0M6WW05_9FIRM</name>
<evidence type="ECO:0000313" key="16">
    <source>
        <dbReference type="Proteomes" id="UP000049979"/>
    </source>
</evidence>
<dbReference type="GO" id="GO:0005524">
    <property type="term" value="F:ATP binding"/>
    <property type="evidence" value="ECO:0007669"/>
    <property type="project" value="UniProtKB-KW"/>
</dbReference>
<evidence type="ECO:0000256" key="6">
    <source>
        <dbReference type="ARBA" id="ARBA00022692"/>
    </source>
</evidence>
<feature type="transmembrane region" description="Helical" evidence="13">
    <location>
        <begin position="89"/>
        <end position="109"/>
    </location>
</feature>
<dbReference type="InterPro" id="IPR004358">
    <property type="entry name" value="Sig_transdc_His_kin-like_C"/>
</dbReference>
<evidence type="ECO:0000256" key="13">
    <source>
        <dbReference type="SAM" id="Phobius"/>
    </source>
</evidence>
<feature type="transmembrane region" description="Helical" evidence="13">
    <location>
        <begin position="36"/>
        <end position="53"/>
    </location>
</feature>
<dbReference type="PANTHER" id="PTHR45569:SF1">
    <property type="entry name" value="SENSOR PROTEIN KDPD"/>
    <property type="match status" value="1"/>
</dbReference>
<dbReference type="PANTHER" id="PTHR45569">
    <property type="entry name" value="SENSOR PROTEIN KDPD"/>
    <property type="match status" value="1"/>
</dbReference>
<dbReference type="InterPro" id="IPR003594">
    <property type="entry name" value="HATPase_dom"/>
</dbReference>
<dbReference type="SMART" id="SM00388">
    <property type="entry name" value="HisKA"/>
    <property type="match status" value="1"/>
</dbReference>
<dbReference type="Gene3D" id="1.20.120.620">
    <property type="entry name" value="Backbone structure of the membrane domain of e. Coli histidine kinase receptor kdpd"/>
    <property type="match status" value="1"/>
</dbReference>
<feature type="domain" description="Histidine kinase" evidence="14">
    <location>
        <begin position="131"/>
        <end position="349"/>
    </location>
</feature>
<evidence type="ECO:0000256" key="1">
    <source>
        <dbReference type="ARBA" id="ARBA00000085"/>
    </source>
</evidence>
<keyword evidence="5" id="KW-0808">Transferase</keyword>
<evidence type="ECO:0000256" key="9">
    <source>
        <dbReference type="ARBA" id="ARBA00022840"/>
    </source>
</evidence>
<comment type="subcellular location">
    <subcellularLocation>
        <location evidence="2">Membrane</location>
        <topology evidence="2">Multi-pass membrane protein</topology>
    </subcellularLocation>
</comment>
<dbReference type="AlphaFoldDB" id="A0A0M6WW05"/>
<dbReference type="PROSITE" id="PS50109">
    <property type="entry name" value="HIS_KIN"/>
    <property type="match status" value="1"/>
</dbReference>
<evidence type="ECO:0000256" key="11">
    <source>
        <dbReference type="ARBA" id="ARBA00023012"/>
    </source>
</evidence>
<keyword evidence="6 13" id="KW-0812">Transmembrane</keyword>
<dbReference type="CDD" id="cd00075">
    <property type="entry name" value="HATPase"/>
    <property type="match status" value="1"/>
</dbReference>
<dbReference type="SUPFAM" id="SSF47384">
    <property type="entry name" value="Homodimeric domain of signal transducing histidine kinase"/>
    <property type="match status" value="1"/>
</dbReference>
<keyword evidence="10 13" id="KW-1133">Transmembrane helix</keyword>
<dbReference type="EMBL" id="CVRR01000060">
    <property type="protein sequence ID" value="CRL41932.1"/>
    <property type="molecule type" value="Genomic_DNA"/>
</dbReference>
<evidence type="ECO:0000256" key="8">
    <source>
        <dbReference type="ARBA" id="ARBA00022777"/>
    </source>
</evidence>
<dbReference type="STRING" id="301302.ERS852420_02340"/>
<evidence type="ECO:0000256" key="4">
    <source>
        <dbReference type="ARBA" id="ARBA00022553"/>
    </source>
</evidence>
<feature type="transmembrane region" description="Helical" evidence="13">
    <location>
        <begin position="12"/>
        <end position="30"/>
    </location>
</feature>
<dbReference type="SUPFAM" id="SSF55874">
    <property type="entry name" value="ATPase domain of HSP90 chaperone/DNA topoisomerase II/histidine kinase"/>
    <property type="match status" value="1"/>
</dbReference>
<dbReference type="InterPro" id="IPR052023">
    <property type="entry name" value="Histidine_kinase_KdpD"/>
</dbReference>